<name>A0A255IL71_9FIRM</name>
<dbReference type="EMBL" id="QICS01000001">
    <property type="protein sequence ID" value="PXV96021.1"/>
    <property type="molecule type" value="Genomic_DNA"/>
</dbReference>
<dbReference type="AlphaFoldDB" id="A0A255IL71"/>
<organism evidence="2 5">
    <name type="scientific">Lachnotalea glycerini</name>
    <dbReference type="NCBI Taxonomy" id="1763509"/>
    <lineage>
        <taxon>Bacteria</taxon>
        <taxon>Bacillati</taxon>
        <taxon>Bacillota</taxon>
        <taxon>Clostridia</taxon>
        <taxon>Lachnospirales</taxon>
        <taxon>Lachnospiraceae</taxon>
        <taxon>Lachnotalea</taxon>
    </lineage>
</organism>
<gene>
    <name evidence="2" type="ORF">C8E03_101654</name>
    <name evidence="3" type="ORF">CG710_016010</name>
</gene>
<dbReference type="Proteomes" id="UP000216411">
    <property type="component" value="Unassembled WGS sequence"/>
</dbReference>
<accession>A0A255IL71</accession>
<dbReference type="EMBL" id="NOKA02000045">
    <property type="protein sequence ID" value="RDY30199.1"/>
    <property type="molecule type" value="Genomic_DNA"/>
</dbReference>
<comment type="caution">
    <text evidence="2">The sequence shown here is derived from an EMBL/GenBank/DDBJ whole genome shotgun (WGS) entry which is preliminary data.</text>
</comment>
<keyword evidence="1" id="KW-0812">Transmembrane</keyword>
<evidence type="ECO:0000313" key="2">
    <source>
        <dbReference type="EMBL" id="PXV96021.1"/>
    </source>
</evidence>
<reference evidence="2 5" key="2">
    <citation type="submission" date="2018-05" db="EMBL/GenBank/DDBJ databases">
        <title>Genomic Encyclopedia of Type Strains, Phase IV (KMG-IV): sequencing the most valuable type-strain genomes for metagenomic binning, comparative biology and taxonomic classification.</title>
        <authorList>
            <person name="Goeker M."/>
        </authorList>
    </citation>
    <scope>NUCLEOTIDE SEQUENCE [LARGE SCALE GENOMIC DNA]</scope>
    <source>
        <strain evidence="2 5">DSM 28816</strain>
    </source>
</reference>
<evidence type="ECO:0000256" key="1">
    <source>
        <dbReference type="SAM" id="Phobius"/>
    </source>
</evidence>
<evidence type="ECO:0000313" key="3">
    <source>
        <dbReference type="EMBL" id="RDY30199.1"/>
    </source>
</evidence>
<reference evidence="3 4" key="1">
    <citation type="journal article" date="2017" name="Genome Announc.">
        <title>Draft Genome Sequence of a Sporulating and Motile Strain of Lachnotalea glycerini Isolated from Water in Quebec City, Canada.</title>
        <authorList>
            <person name="Maheux A.F."/>
            <person name="Boudreau D.K."/>
            <person name="Berube E."/>
            <person name="Boissinot M."/>
            <person name="Raymond F."/>
            <person name="Brodeur S."/>
            <person name="Corbeil J."/>
            <person name="Isabel S."/>
            <person name="Omar R.F."/>
            <person name="Bergeron M.G."/>
        </authorList>
    </citation>
    <scope>NUCLEOTIDE SEQUENCE [LARGE SCALE GENOMIC DNA]</scope>
    <source>
        <strain evidence="3 4">CCRI-19302</strain>
    </source>
</reference>
<reference evidence="3" key="3">
    <citation type="submission" date="2018-07" db="EMBL/GenBank/DDBJ databases">
        <authorList>
            <person name="Quirk P.G."/>
            <person name="Krulwich T.A."/>
        </authorList>
    </citation>
    <scope>NUCLEOTIDE SEQUENCE</scope>
    <source>
        <strain evidence="3">CCRI-19302</strain>
    </source>
</reference>
<proteinExistence type="predicted"/>
<dbReference type="Proteomes" id="UP000247523">
    <property type="component" value="Unassembled WGS sequence"/>
</dbReference>
<evidence type="ECO:0000313" key="5">
    <source>
        <dbReference type="Proteomes" id="UP000247523"/>
    </source>
</evidence>
<keyword evidence="4" id="KW-1185">Reference proteome</keyword>
<evidence type="ECO:0000313" key="4">
    <source>
        <dbReference type="Proteomes" id="UP000216411"/>
    </source>
</evidence>
<dbReference type="OrthoDB" id="1976794at2"/>
<protein>
    <submittedName>
        <fullName evidence="2">Uncharacterized protein</fullName>
    </submittedName>
</protein>
<sequence>MHIEDEDLIKFHRGKLVQDKLLFILEHTKQCTYCAERLMSIEIEEGLKAPAYLKNNLIKRTHMPDVKTEVQVKKASKNVQLFMYSLKTTAAVLGALILLFSAGNIKIVNYFENINLASITVSWGNQLDEKTNQITNIMNNLSNVIVNGGLDK</sequence>
<feature type="transmembrane region" description="Helical" evidence="1">
    <location>
        <begin position="81"/>
        <end position="102"/>
    </location>
</feature>
<keyword evidence="1" id="KW-0472">Membrane</keyword>
<dbReference type="RefSeq" id="WP_094376884.1">
    <property type="nucleotide sequence ID" value="NZ_NOKA02000045.1"/>
</dbReference>
<keyword evidence="1" id="KW-1133">Transmembrane helix</keyword>